<dbReference type="EC" id="6.-.-.-" evidence="2"/>
<dbReference type="InterPro" id="IPR011199">
    <property type="entry name" value="Bacillithiol_biosynth_BshC"/>
</dbReference>
<dbReference type="Proteomes" id="UP000187485">
    <property type="component" value="Unassembled WGS sequence"/>
</dbReference>
<comment type="caution">
    <text evidence="5">The sequence shown here is derived from an EMBL/GenBank/DDBJ whole genome shotgun (WGS) entry which is preliminary data.</text>
</comment>
<comment type="similarity">
    <text evidence="2">Belongs to the BshC family.</text>
</comment>
<organism evidence="5 6">
    <name type="scientific">Carboxydothermus pertinax</name>
    <dbReference type="NCBI Taxonomy" id="870242"/>
    <lineage>
        <taxon>Bacteria</taxon>
        <taxon>Bacillati</taxon>
        <taxon>Bacillota</taxon>
        <taxon>Clostridia</taxon>
        <taxon>Thermoanaerobacterales</taxon>
        <taxon>Thermoanaerobacteraceae</taxon>
        <taxon>Carboxydothermus</taxon>
    </lineage>
</organism>
<evidence type="ECO:0000256" key="2">
    <source>
        <dbReference type="HAMAP-Rule" id="MF_01867"/>
    </source>
</evidence>
<evidence type="ECO:0000313" key="6">
    <source>
        <dbReference type="Proteomes" id="UP000187485"/>
    </source>
</evidence>
<dbReference type="NCBIfam" id="TIGR03998">
    <property type="entry name" value="thiol_BshC"/>
    <property type="match status" value="1"/>
</dbReference>
<dbReference type="GO" id="GO:0016874">
    <property type="term" value="F:ligase activity"/>
    <property type="evidence" value="ECO:0007669"/>
    <property type="project" value="UniProtKB-UniRule"/>
</dbReference>
<dbReference type="Pfam" id="PF10079">
    <property type="entry name" value="Rossmann-like_BshC"/>
    <property type="match status" value="1"/>
</dbReference>
<comment type="function">
    <text evidence="2">Involved in bacillithiol (BSH) biosynthesis. May catalyze the last step of the pathway, the addition of cysteine to glucosamine malate (GlcN-Mal) to generate BSH.</text>
</comment>
<dbReference type="OrthoDB" id="9765151at2"/>
<dbReference type="AlphaFoldDB" id="A0A1L8CTM7"/>
<protein>
    <recommendedName>
        <fullName evidence="2">Putative cysteine ligase BshC</fullName>
        <ecNumber evidence="2">6.-.-.-</ecNumber>
    </recommendedName>
</protein>
<dbReference type="InterPro" id="IPR055398">
    <property type="entry name" value="Rossmann-like_BshC"/>
</dbReference>
<feature type="domain" description="Bacillithiol biosynthesis BshC C-terminal coiled-coil" evidence="4">
    <location>
        <begin position="377"/>
        <end position="533"/>
    </location>
</feature>
<dbReference type="InterPro" id="IPR055399">
    <property type="entry name" value="CC_BshC"/>
</dbReference>
<dbReference type="Pfam" id="PF24850">
    <property type="entry name" value="CC_BshC"/>
    <property type="match status" value="1"/>
</dbReference>
<feature type="domain" description="Bacillithiol biosynthesis BshC N-terminal Rossmann-like" evidence="3">
    <location>
        <begin position="1"/>
        <end position="374"/>
    </location>
</feature>
<dbReference type="RefSeq" id="WP_075858767.1">
    <property type="nucleotide sequence ID" value="NZ_BDJK01000011.1"/>
</dbReference>
<evidence type="ECO:0000256" key="1">
    <source>
        <dbReference type="ARBA" id="ARBA00022598"/>
    </source>
</evidence>
<evidence type="ECO:0000259" key="4">
    <source>
        <dbReference type="Pfam" id="PF24850"/>
    </source>
</evidence>
<dbReference type="EMBL" id="BDJK01000011">
    <property type="protein sequence ID" value="GAV22276.1"/>
    <property type="molecule type" value="Genomic_DNA"/>
</dbReference>
<keyword evidence="6" id="KW-1185">Reference proteome</keyword>
<dbReference type="HAMAP" id="MF_01867">
    <property type="entry name" value="BshC"/>
    <property type="match status" value="1"/>
</dbReference>
<proteinExistence type="inferred from homology"/>
<keyword evidence="1 2" id="KW-0436">Ligase</keyword>
<reference evidence="6" key="1">
    <citation type="submission" date="2016-12" db="EMBL/GenBank/DDBJ databases">
        <title>Draft Genome Sequences od Carboxydothermus pertinax and islandicus, Hydrogenogenic Carboxydotrophic Bacteria.</title>
        <authorList>
            <person name="Fukuyama Y."/>
            <person name="Ohmae K."/>
            <person name="Yoneda Y."/>
            <person name="Yoshida T."/>
            <person name="Sako Y."/>
        </authorList>
    </citation>
    <scope>NUCLEOTIDE SEQUENCE [LARGE SCALE GENOMIC DNA]</scope>
    <source>
        <strain evidence="6">Ug1</strain>
    </source>
</reference>
<name>A0A1L8CTM7_9THEO</name>
<accession>A0A1L8CTM7</accession>
<evidence type="ECO:0000313" key="5">
    <source>
        <dbReference type="EMBL" id="GAV22276.1"/>
    </source>
</evidence>
<gene>
    <name evidence="2" type="primary">bshC</name>
    <name evidence="5" type="ORF">cpu_07860</name>
</gene>
<dbReference type="PIRSF" id="PIRSF012535">
    <property type="entry name" value="UCP012535"/>
    <property type="match status" value="1"/>
</dbReference>
<dbReference type="STRING" id="870242.cpu_07860"/>
<sequence length="535" mass="62504">MRYEEINLGYEKNLVRYYLTGYDRVAKFYHYNPWNTRSFYDRADYLKDKSNPKALYNLLSSYLKDFALDQKVVENLDKIKKGAFIVLTGQQPGFLTGPLYTIYKAVHAISEAKRLSELLNYEVVPLFWIGSEDHDVEEVNFLYFPGKEGPQEIKIEFTDLRKIPAGLRPAEPETVEAIEKFESLLPNFDYKEEVFTEIKKAYHSANLGQAFARLMLKLFGKYGLLVYDGLNPEFKRVTKDYLKNAFLKRDAIEKALFKVHTEQQSLGIEPQLDPCPNHCNMFIFKNDERIALEMAGERVIGRDGEVSFTREEFLEFMETNPEKLSPNLVVRTSIQSLIFPVLAYVAGPGEIGYYGMLKEVYELMDTQMPVILPRFTATLIEPRVEKALKEFALLPQEIYQDYDGVFHRVLERLDNLGIEDTFKALKESINSAYKTLQEKLAPLGADFQKLTGENLGRVMAQVKYLEERAQKYHREKNSKYIEKLRYIKTNFLPENEWQERVYNVFYYLAKYGFALLEKLLEIPFNPGKHYLLYLE</sequence>
<evidence type="ECO:0000259" key="3">
    <source>
        <dbReference type="Pfam" id="PF10079"/>
    </source>
</evidence>